<dbReference type="Pfam" id="PF01585">
    <property type="entry name" value="G-patch"/>
    <property type="match status" value="1"/>
</dbReference>
<feature type="compositionally biased region" description="Basic and acidic residues" evidence="6">
    <location>
        <begin position="857"/>
        <end position="867"/>
    </location>
</feature>
<keyword evidence="10" id="KW-1185">Reference proteome</keyword>
<evidence type="ECO:0000256" key="5">
    <source>
        <dbReference type="SAM" id="Coils"/>
    </source>
</evidence>
<feature type="compositionally biased region" description="Basic and acidic residues" evidence="6">
    <location>
        <begin position="906"/>
        <end position="921"/>
    </location>
</feature>
<sequence>MAEPNTSKMLYRRVGNSGLHVSVISLGGWLTYGRHVDEEGTMKCMKQAYDLGINFFDTAESYAAGESEIAMGKVIKKLKWKRNDLVISTKVNFGTAHGDVEINNYGLSRKHIIEGTMASLKRLELDYVDIIFAHRPDRLTPMEEVVRAFNYLIEKGLAFYWGTSMWSADEIAEATGVAKALGLIGPIVEQPLYNVIDRQKVEGEYQRVLARCRIGLTVFSPLKGGILTGKYNEAAAEPPKGTRIAVSTDKDTTSVRKGYGNEAWNANIQKVAKLKTIADRLGCKVSAFALAWCLKNDNVCSVITGASRPEQVVENVESLKVLPKLTPEILAEVDEMLGNKPQLDPARVMCWPLSLSEKCRIHNCALGTITNAPSFVEASSEHGAAGVECSFELGEDTTSPSSLSKPSCFVHDITICLPIPLGIKGTAVPSLTISQVAATGGMAACMMTERLAPTPAPAPHHMLSHDPGTVDTAHQAVHALLRMTFLGLRLVVQRQIGGIPAGMTKFQWLGITDLESETSTDAPLGPLHGTVEGRHIEIVTVRDTALLDMTVAVEAAAKVGVDPEAAANVGPDVLTTVKKADVRVIRDRQTTYSREREDRNRIKAEGEWTCKMSITRPDNAVSDAKQFEQVCLLKCRVSQGLRLTDEDFVQLPPGVANPPRVANHGDNDVAPDGSPSQFILLRGLEASVTEELLAKGVTKLYKPSSGSDGYNAPPAAKKGAKVASTTGDANIGAREGSIRRVLLIRDRRSNESWKYGFAEFATVEDAQAALTRYNSFETFTISSKPVLASYIHAGVFVPVINPTASTDRFTFSPLGNPSMKLAYWDENAYATELVVSTEDPDRNRSKSRATKSTPTDKNPKPVKEAEKTKKRKADAGGIPSTKKLAVPSHLQFWSDRHAELHGIQREEAKEGSSGSEHKQGVSEEGGSSSVSPAPTQSYADFNRKCCYLCMRQFKTEAEVNKHERLSQLHRENMQNEELKTRALAKLAKKRDQAEQQLSSEYRDRAKERRQAFGASVKSKEKKVEKEIEETAPVPLMSKGAALLGKMGWSAGSGLGAEGSGMTAPIATDLYVQGVGLGAQGGKLGDAVREAGMNTRGRYDDFLEKTKETARERYERMSKEG</sequence>
<dbReference type="PROSITE" id="PS50174">
    <property type="entry name" value="G_PATCH"/>
    <property type="match status" value="1"/>
</dbReference>
<reference evidence="9" key="1">
    <citation type="submission" date="2009-02" db="EMBL/GenBank/DDBJ databases">
        <title>The Genome Sequence of Ajellomyces capsulatus strain G186AR.</title>
        <authorList>
            <consortium name="The Broad Institute Genome Sequencing Platform"/>
            <person name="Champion M."/>
            <person name="Cuomo C."/>
            <person name="Ma L.-J."/>
            <person name="Henn M.R."/>
            <person name="Sil A."/>
            <person name="Goldman B."/>
            <person name="Young S.K."/>
            <person name="Kodira C.D."/>
            <person name="Zeng Q."/>
            <person name="Koehrsen M."/>
            <person name="Alvarado L."/>
            <person name="Berlin A."/>
            <person name="Borenstein D."/>
            <person name="Chen Z."/>
            <person name="Engels R."/>
            <person name="Freedman E."/>
            <person name="Gellesch M."/>
            <person name="Goldberg J."/>
            <person name="Griggs A."/>
            <person name="Gujja S."/>
            <person name="Heiman D."/>
            <person name="Hepburn T."/>
            <person name="Howarth C."/>
            <person name="Jen D."/>
            <person name="Larson L."/>
            <person name="Lewis B."/>
            <person name="Mehta T."/>
            <person name="Park D."/>
            <person name="Pearson M."/>
            <person name="Roberts A."/>
            <person name="Saif S."/>
            <person name="Shea T."/>
            <person name="Shenoy N."/>
            <person name="Sisk P."/>
            <person name="Stolte C."/>
            <person name="Sykes S."/>
            <person name="Walk T."/>
            <person name="White J."/>
            <person name="Yandava C."/>
            <person name="Klein B."/>
            <person name="McEwen J.G."/>
            <person name="Puccia R."/>
            <person name="Goldman G.H."/>
            <person name="Felipe M.S."/>
            <person name="Nino-Vega G."/>
            <person name="San-Blas G."/>
            <person name="Taylor J."/>
            <person name="Mendoza L."/>
            <person name="Galagan J."/>
            <person name="Nusbaum C."/>
            <person name="Birren B."/>
        </authorList>
    </citation>
    <scope>NUCLEOTIDE SEQUENCE</scope>
    <source>
        <strain evidence="9">G186AR</strain>
    </source>
</reference>
<dbReference type="SUPFAM" id="SSF51430">
    <property type="entry name" value="NAD(P)-linked oxidoreductase"/>
    <property type="match status" value="1"/>
</dbReference>
<evidence type="ECO:0000259" key="7">
    <source>
        <dbReference type="PROSITE" id="PS50102"/>
    </source>
</evidence>
<dbReference type="InterPro" id="IPR000467">
    <property type="entry name" value="G_patch_dom"/>
</dbReference>
<organism evidence="9 10">
    <name type="scientific">Ajellomyces capsulatus (strain G186AR / H82 / ATCC MYA-2454 / RMSCC 2432)</name>
    <name type="common">Darling's disease fungus</name>
    <name type="synonym">Histoplasma capsulatum</name>
    <dbReference type="NCBI Taxonomy" id="447093"/>
    <lineage>
        <taxon>Eukaryota</taxon>
        <taxon>Fungi</taxon>
        <taxon>Dikarya</taxon>
        <taxon>Ascomycota</taxon>
        <taxon>Pezizomycotina</taxon>
        <taxon>Eurotiomycetes</taxon>
        <taxon>Eurotiomycetidae</taxon>
        <taxon>Onygenales</taxon>
        <taxon>Ajellomycetaceae</taxon>
        <taxon>Histoplasma</taxon>
    </lineage>
</organism>
<dbReference type="InterPro" id="IPR023210">
    <property type="entry name" value="NADP_OxRdtase_dom"/>
</dbReference>
<evidence type="ECO:0000256" key="6">
    <source>
        <dbReference type="SAM" id="MobiDB-lite"/>
    </source>
</evidence>
<dbReference type="Gene3D" id="3.20.20.100">
    <property type="entry name" value="NADP-dependent oxidoreductase domain"/>
    <property type="match status" value="1"/>
</dbReference>
<evidence type="ECO:0000313" key="10">
    <source>
        <dbReference type="Proteomes" id="UP000001631"/>
    </source>
</evidence>
<dbReference type="Pfam" id="PF00248">
    <property type="entry name" value="Aldo_ket_red"/>
    <property type="match status" value="1"/>
</dbReference>
<dbReference type="AlphaFoldDB" id="C0NWH9"/>
<name>C0NWH9_AJECG</name>
<accession>C0NWH9</accession>
<dbReference type="Pfam" id="PF00076">
    <property type="entry name" value="RRM_1"/>
    <property type="match status" value="1"/>
</dbReference>
<dbReference type="InterPro" id="IPR000504">
    <property type="entry name" value="RRM_dom"/>
</dbReference>
<evidence type="ECO:0000256" key="4">
    <source>
        <dbReference type="PROSITE-ProRule" id="PRU00176"/>
    </source>
</evidence>
<dbReference type="InterPro" id="IPR035979">
    <property type="entry name" value="RBD_domain_sf"/>
</dbReference>
<evidence type="ECO:0000256" key="3">
    <source>
        <dbReference type="ARBA" id="ARBA00023002"/>
    </source>
</evidence>
<keyword evidence="5" id="KW-0175">Coiled coil</keyword>
<dbReference type="EMBL" id="GG663374">
    <property type="protein sequence ID" value="EEH04284.1"/>
    <property type="molecule type" value="Genomic_DNA"/>
</dbReference>
<evidence type="ECO:0000256" key="1">
    <source>
        <dbReference type="ARBA" id="ARBA00006515"/>
    </source>
</evidence>
<dbReference type="InterPro" id="IPR012677">
    <property type="entry name" value="Nucleotide-bd_a/b_plait_sf"/>
</dbReference>
<feature type="region of interest" description="Disordered" evidence="6">
    <location>
        <begin position="906"/>
        <end position="935"/>
    </location>
</feature>
<dbReference type="GO" id="GO:0003723">
    <property type="term" value="F:RNA binding"/>
    <property type="evidence" value="ECO:0007669"/>
    <property type="project" value="UniProtKB-UniRule"/>
</dbReference>
<keyword evidence="3" id="KW-0560">Oxidoreductase</keyword>
<feature type="compositionally biased region" description="Low complexity" evidence="6">
    <location>
        <begin position="712"/>
        <end position="723"/>
    </location>
</feature>
<feature type="region of interest" description="Disordered" evidence="6">
    <location>
        <begin position="704"/>
        <end position="726"/>
    </location>
</feature>
<keyword evidence="4" id="KW-0694">RNA-binding</keyword>
<feature type="domain" description="G-patch" evidence="8">
    <location>
        <begin position="1035"/>
        <end position="1081"/>
    </location>
</feature>
<comment type="similarity">
    <text evidence="1">Belongs to the shaker potassium channel beta subunit family.</text>
</comment>
<dbReference type="HOGENOM" id="CLU_280450_0_0_1"/>
<keyword evidence="2" id="KW-0521">NADP</keyword>
<dbReference type="PANTHER" id="PTHR43150:SF6">
    <property type="entry name" value="VIC POTASSIUM ION CHANNEL, BETA SUBUNIT (EUROFUNG)"/>
    <property type="match status" value="1"/>
</dbReference>
<proteinExistence type="inferred from homology"/>
<dbReference type="GO" id="GO:0016491">
    <property type="term" value="F:oxidoreductase activity"/>
    <property type="evidence" value="ECO:0007669"/>
    <property type="project" value="UniProtKB-KW"/>
</dbReference>
<dbReference type="InterPro" id="IPR005399">
    <property type="entry name" value="K_chnl_volt-dep_bsu_KCNAB-rel"/>
</dbReference>
<dbReference type="PANTHER" id="PTHR43150">
    <property type="entry name" value="HYPERKINETIC, ISOFORM M"/>
    <property type="match status" value="1"/>
</dbReference>
<feature type="region of interest" description="Disordered" evidence="6">
    <location>
        <begin position="835"/>
        <end position="881"/>
    </location>
</feature>
<dbReference type="GeneID" id="69040525"/>
<dbReference type="InParanoid" id="C0NWH9"/>
<dbReference type="STRING" id="447093.C0NWH9"/>
<evidence type="ECO:0000313" key="9">
    <source>
        <dbReference type="EMBL" id="EEH04284.1"/>
    </source>
</evidence>
<feature type="compositionally biased region" description="Low complexity" evidence="6">
    <location>
        <begin position="922"/>
        <end position="931"/>
    </location>
</feature>
<protein>
    <submittedName>
        <fullName evidence="9">RNA-binding protein</fullName>
    </submittedName>
</protein>
<feature type="coiled-coil region" evidence="5">
    <location>
        <begin position="976"/>
        <end position="1010"/>
    </location>
</feature>
<dbReference type="RefSeq" id="XP_045284765.1">
    <property type="nucleotide sequence ID" value="XM_045434558.1"/>
</dbReference>
<dbReference type="PROSITE" id="PS50102">
    <property type="entry name" value="RRM"/>
    <property type="match status" value="1"/>
</dbReference>
<dbReference type="Gene3D" id="3.30.70.330">
    <property type="match status" value="1"/>
</dbReference>
<dbReference type="VEuPathDB" id="FungiDB:I7I50_07991"/>
<feature type="domain" description="RRM" evidence="7">
    <location>
        <begin position="677"/>
        <end position="793"/>
    </location>
</feature>
<dbReference type="SMART" id="SM00443">
    <property type="entry name" value="G_patch"/>
    <property type="match status" value="1"/>
</dbReference>
<dbReference type="VEuPathDB" id="FungiDB:I7I50_07990"/>
<dbReference type="InterPro" id="IPR036812">
    <property type="entry name" value="NAD(P)_OxRdtase_dom_sf"/>
</dbReference>
<evidence type="ECO:0000259" key="8">
    <source>
        <dbReference type="PROSITE" id="PS50174"/>
    </source>
</evidence>
<evidence type="ECO:0000256" key="2">
    <source>
        <dbReference type="ARBA" id="ARBA00022857"/>
    </source>
</evidence>
<dbReference type="SUPFAM" id="SSF54928">
    <property type="entry name" value="RNA-binding domain, RBD"/>
    <property type="match status" value="1"/>
</dbReference>
<dbReference type="Proteomes" id="UP000001631">
    <property type="component" value="Unassembled WGS sequence"/>
</dbReference>
<gene>
    <name evidence="9" type="ORF">HCBG_07509</name>
</gene>
<dbReference type="PRINTS" id="PR01577">
    <property type="entry name" value="KCNABCHANNEL"/>
</dbReference>